<evidence type="ECO:0000313" key="8">
    <source>
        <dbReference type="Proteomes" id="UP000298133"/>
    </source>
</evidence>
<dbReference type="Pfam" id="PF00440">
    <property type="entry name" value="TetR_N"/>
    <property type="match status" value="1"/>
</dbReference>
<evidence type="ECO:0000256" key="5">
    <source>
        <dbReference type="SAM" id="MobiDB-lite"/>
    </source>
</evidence>
<proteinExistence type="predicted"/>
<comment type="caution">
    <text evidence="7">The sequence shown here is derived from an EMBL/GenBank/DDBJ whole genome shotgun (WGS) entry which is preliminary data.</text>
</comment>
<dbReference type="GO" id="GO:0000976">
    <property type="term" value="F:transcription cis-regulatory region binding"/>
    <property type="evidence" value="ECO:0007669"/>
    <property type="project" value="TreeGrafter"/>
</dbReference>
<dbReference type="PROSITE" id="PS50977">
    <property type="entry name" value="HTH_TETR_2"/>
    <property type="match status" value="1"/>
</dbReference>
<dbReference type="OrthoDB" id="63332at2"/>
<dbReference type="SUPFAM" id="SSF48498">
    <property type="entry name" value="Tetracyclin repressor-like, C-terminal domain"/>
    <property type="match status" value="1"/>
</dbReference>
<evidence type="ECO:0000256" key="3">
    <source>
        <dbReference type="ARBA" id="ARBA00023163"/>
    </source>
</evidence>
<dbReference type="InterPro" id="IPR023772">
    <property type="entry name" value="DNA-bd_HTH_TetR-type_CS"/>
</dbReference>
<dbReference type="InterPro" id="IPR050109">
    <property type="entry name" value="HTH-type_TetR-like_transc_reg"/>
</dbReference>
<protein>
    <submittedName>
        <fullName evidence="7">TetR/AcrR family transcriptional regulator</fullName>
    </submittedName>
</protein>
<reference evidence="7 8" key="1">
    <citation type="submission" date="2019-03" db="EMBL/GenBank/DDBJ databases">
        <title>Draft genome of Gammaproteobacteria bacterium LSUCC0057, a member of the SAR92 clade.</title>
        <authorList>
            <person name="Lanclos V.C."/>
            <person name="Doiron C."/>
            <person name="Henson M.W."/>
            <person name="Thrash J.C."/>
        </authorList>
    </citation>
    <scope>NUCLEOTIDE SEQUENCE [LARGE SCALE GENOMIC DNA]</scope>
    <source>
        <strain evidence="7 8">LSUCC0057</strain>
    </source>
</reference>
<dbReference type="AlphaFoldDB" id="A0A4Y8UK32"/>
<feature type="region of interest" description="Disordered" evidence="5">
    <location>
        <begin position="1"/>
        <end position="21"/>
    </location>
</feature>
<dbReference type="GO" id="GO:0003700">
    <property type="term" value="F:DNA-binding transcription factor activity"/>
    <property type="evidence" value="ECO:0007669"/>
    <property type="project" value="TreeGrafter"/>
</dbReference>
<dbReference type="PANTHER" id="PTHR30055:SF234">
    <property type="entry name" value="HTH-TYPE TRANSCRIPTIONAL REGULATOR BETI"/>
    <property type="match status" value="1"/>
</dbReference>
<evidence type="ECO:0000259" key="6">
    <source>
        <dbReference type="PROSITE" id="PS50977"/>
    </source>
</evidence>
<feature type="domain" description="HTH tetR-type" evidence="6">
    <location>
        <begin position="39"/>
        <end position="99"/>
    </location>
</feature>
<evidence type="ECO:0000256" key="2">
    <source>
        <dbReference type="ARBA" id="ARBA00023125"/>
    </source>
</evidence>
<dbReference type="PANTHER" id="PTHR30055">
    <property type="entry name" value="HTH-TYPE TRANSCRIPTIONAL REGULATOR RUTR"/>
    <property type="match status" value="1"/>
</dbReference>
<sequence length="227" mass="25127">MDHHPARDTVPHRTATDSFERAPDQCGAALESLRDRKKRLTHQRICVEAGALFAAQGVAATTVDSIAAAAEISKPTFFNYFASKQAVLHSLIEEMDRQFIAYIDAELQRPCSTEARIESLMRRSARHIAKNTSLTRLMLVEGMSGLADQRTSTDRMARLNSAMARLVEAGRRQGDVDRAAQVAVQVQILVGSYLYALLNWLNVEDLDLFTTLEQSAKLLANSLRAPA</sequence>
<dbReference type="Gene3D" id="1.10.357.10">
    <property type="entry name" value="Tetracycline Repressor, domain 2"/>
    <property type="match status" value="1"/>
</dbReference>
<name>A0A4Y8UK32_9GAMM</name>
<dbReference type="InterPro" id="IPR036271">
    <property type="entry name" value="Tet_transcr_reg_TetR-rel_C_sf"/>
</dbReference>
<dbReference type="Proteomes" id="UP000298133">
    <property type="component" value="Unassembled WGS sequence"/>
</dbReference>
<dbReference type="InterPro" id="IPR009057">
    <property type="entry name" value="Homeodomain-like_sf"/>
</dbReference>
<evidence type="ECO:0000256" key="1">
    <source>
        <dbReference type="ARBA" id="ARBA00023015"/>
    </source>
</evidence>
<keyword evidence="8" id="KW-1185">Reference proteome</keyword>
<keyword evidence="1" id="KW-0805">Transcription regulation</keyword>
<evidence type="ECO:0000313" key="7">
    <source>
        <dbReference type="EMBL" id="TFH68798.1"/>
    </source>
</evidence>
<accession>A0A4Y8UK32</accession>
<organism evidence="7 8">
    <name type="scientific">Gammaproteobacteria bacterium LSUCC0057</name>
    <dbReference type="NCBI Taxonomy" id="2559237"/>
    <lineage>
        <taxon>Bacteria</taxon>
        <taxon>Pseudomonadati</taxon>
        <taxon>Pseudomonadota</taxon>
        <taxon>Gammaproteobacteria</taxon>
        <taxon>Cellvibrionales</taxon>
        <taxon>Porticoccaceae</taxon>
        <taxon>SAR92 clade</taxon>
    </lineage>
</organism>
<dbReference type="EMBL" id="SPIA01000001">
    <property type="protein sequence ID" value="TFH68798.1"/>
    <property type="molecule type" value="Genomic_DNA"/>
</dbReference>
<gene>
    <name evidence="7" type="ORF">E3W66_02275</name>
</gene>
<keyword evidence="2 4" id="KW-0238">DNA-binding</keyword>
<feature type="DNA-binding region" description="H-T-H motif" evidence="4">
    <location>
        <begin position="62"/>
        <end position="81"/>
    </location>
</feature>
<dbReference type="InterPro" id="IPR001647">
    <property type="entry name" value="HTH_TetR"/>
</dbReference>
<keyword evidence="3" id="KW-0804">Transcription</keyword>
<dbReference type="SUPFAM" id="SSF46689">
    <property type="entry name" value="Homeodomain-like"/>
    <property type="match status" value="1"/>
</dbReference>
<dbReference type="PROSITE" id="PS01081">
    <property type="entry name" value="HTH_TETR_1"/>
    <property type="match status" value="1"/>
</dbReference>
<evidence type="ECO:0000256" key="4">
    <source>
        <dbReference type="PROSITE-ProRule" id="PRU00335"/>
    </source>
</evidence>